<gene>
    <name evidence="2" type="ORF">CBW46_013700</name>
</gene>
<feature type="domain" description="SLH" evidence="1">
    <location>
        <begin position="511"/>
        <end position="570"/>
    </location>
</feature>
<organism evidence="2 3">
    <name type="scientific">Paenibacillus xerothermodurans</name>
    <dbReference type="NCBI Taxonomy" id="1977292"/>
    <lineage>
        <taxon>Bacteria</taxon>
        <taxon>Bacillati</taxon>
        <taxon>Bacillota</taxon>
        <taxon>Bacilli</taxon>
        <taxon>Bacillales</taxon>
        <taxon>Paenibacillaceae</taxon>
        <taxon>Paenibacillus</taxon>
    </lineage>
</organism>
<evidence type="ECO:0000313" key="2">
    <source>
        <dbReference type="EMBL" id="PZE20482.1"/>
    </source>
</evidence>
<dbReference type="InterPro" id="IPR001119">
    <property type="entry name" value="SLH_dom"/>
</dbReference>
<dbReference type="PANTHER" id="PTHR43308">
    <property type="entry name" value="OUTER MEMBRANE PROTEIN ALPHA-RELATED"/>
    <property type="match status" value="1"/>
</dbReference>
<dbReference type="InterPro" id="IPR051465">
    <property type="entry name" value="Cell_Envelope_Struct_Comp"/>
</dbReference>
<feature type="domain" description="SLH" evidence="1">
    <location>
        <begin position="639"/>
        <end position="699"/>
    </location>
</feature>
<dbReference type="EMBL" id="NHRJ02000007">
    <property type="protein sequence ID" value="PZE20482.1"/>
    <property type="molecule type" value="Genomic_DNA"/>
</dbReference>
<dbReference type="AlphaFoldDB" id="A0A2W1NY82"/>
<dbReference type="Proteomes" id="UP000214746">
    <property type="component" value="Unassembled WGS sequence"/>
</dbReference>
<proteinExistence type="predicted"/>
<comment type="caution">
    <text evidence="2">The sequence shown here is derived from an EMBL/GenBank/DDBJ whole genome shotgun (WGS) entry which is preliminary data.</text>
</comment>
<dbReference type="Pfam" id="PF00395">
    <property type="entry name" value="SLH"/>
    <property type="match status" value="3"/>
</dbReference>
<reference evidence="2" key="1">
    <citation type="submission" date="2018-06" db="EMBL/GenBank/DDBJ databases">
        <title>Paenibacillus xerothermodurans sp. nov. an extremely dry heat resistant spore forming bacterium isolated from the soil of Cape Canaveral, Florida.</title>
        <authorList>
            <person name="Seuylemezian A."/>
            <person name="Kaur N."/>
            <person name="Patil P."/>
            <person name="Patil P."/>
            <person name="Mayilraj S."/>
            <person name="Vaishampayan P."/>
        </authorList>
    </citation>
    <scope>NUCLEOTIDE SEQUENCE [LARGE SCALE GENOMIC DNA]</scope>
    <source>
        <strain evidence="2">ATCC 27380</strain>
    </source>
</reference>
<keyword evidence="3" id="KW-1185">Reference proteome</keyword>
<accession>A0A2W1NY82</accession>
<name>A0A2W1NY82_PAEXE</name>
<evidence type="ECO:0000259" key="1">
    <source>
        <dbReference type="PROSITE" id="PS51272"/>
    </source>
</evidence>
<dbReference type="PROSITE" id="PS51272">
    <property type="entry name" value="SLH"/>
    <property type="match status" value="3"/>
</dbReference>
<dbReference type="OrthoDB" id="1723494at2"/>
<feature type="domain" description="SLH" evidence="1">
    <location>
        <begin position="571"/>
        <end position="634"/>
    </location>
</feature>
<protein>
    <submittedName>
        <fullName evidence="2">S-layer homology domain-containing protein</fullName>
    </submittedName>
</protein>
<dbReference type="PANTHER" id="PTHR43308:SF5">
    <property type="entry name" value="S-LAYER PROTEIN _ PEPTIDOGLYCAN ENDO-BETA-N-ACETYLGLUCOSAMINIDASE"/>
    <property type="match status" value="1"/>
</dbReference>
<evidence type="ECO:0000313" key="3">
    <source>
        <dbReference type="Proteomes" id="UP000214746"/>
    </source>
</evidence>
<sequence length="699" mass="75347">MEWMMDMLKKKVVISTLSASLLCTGLLPVGLPTDDVSGRVYAETAAALPSDITDRMRKIRDAMTPEERQRITDAQDRADEIRKDLTKHKDLVTEIWNKVDAKLKQTADPNLELTQEDILFFVLAFSVQYDPNGKSMEEVLGEERAREIAEKLIKLGGFPGGLEDVAINDVSQLINKGQSNMIERFRQMPMNELLGIVANPDRAETILVQEIDKLINDPGLAFGKVLKNINVTGTDVVAVFKRLIPKFDPQRRAMAAWVTALIRVEGLGAGTPDKPRRRGGSGGVFNPPANAGIYTGSLPVEAVKLSKGTMDGKSVTFADVDEAQLKAYLDSIISGQADKLIQLAFSETEPTLKLRLPAAALTAAVQSGAVFHSTVHGLSFTVPISIFAGLDLSAGSTVVITLSQVTDAVKQQVQQSADQVDADVVASPAEFSVSMQDENGNSTVVGSYKGSYLQRGLPVTGQIDPNKATGVWFNEGTGKLSFIPATFGTRSAGSTVGTLHSPHDSIYTIVQSDKTFKDIAGHWAKTDVETMASKLIVDGVAPDEFAPDSPLTRAQFVALLVRSLALVEQPYQAGFSDVDSTDWHSTAIQTAVTAGLIEGFEDGTFRPDDSVTREQLAVLISRALKAAGGDTPTTAAGALERFADRDTISPWAENSVQQTVQIGLFNGQSDNSFAPQGDTTRAQGAVTLKRLLQYLKFMN</sequence>